<feature type="chain" id="PRO_5046562777" evidence="3">
    <location>
        <begin position="19"/>
        <end position="309"/>
    </location>
</feature>
<dbReference type="Gene3D" id="3.20.20.370">
    <property type="entry name" value="Glycoside hydrolase/deacetylase"/>
    <property type="match status" value="1"/>
</dbReference>
<dbReference type="InterPro" id="IPR002509">
    <property type="entry name" value="NODB_dom"/>
</dbReference>
<dbReference type="SUPFAM" id="SSF88713">
    <property type="entry name" value="Glycoside hydrolase/deacetylase"/>
    <property type="match status" value="1"/>
</dbReference>
<feature type="domain" description="NodB homology" evidence="4">
    <location>
        <begin position="17"/>
        <end position="143"/>
    </location>
</feature>
<keyword evidence="1" id="KW-0479">Metal-binding</keyword>
<evidence type="ECO:0000259" key="4">
    <source>
        <dbReference type="Pfam" id="PF01522"/>
    </source>
</evidence>
<evidence type="ECO:0000313" key="6">
    <source>
        <dbReference type="Proteomes" id="UP000612680"/>
    </source>
</evidence>
<evidence type="ECO:0000256" key="1">
    <source>
        <dbReference type="ARBA" id="ARBA00022723"/>
    </source>
</evidence>
<accession>A0ABX7IBV1</accession>
<reference evidence="5 6" key="1">
    <citation type="submission" date="2020-06" db="EMBL/GenBank/DDBJ databases">
        <title>Dyadobacter sandarakinus sp. nov., isolated from the soil of the Arctic Yellow River Station.</title>
        <authorList>
            <person name="Zhang Y."/>
            <person name="Peng F."/>
        </authorList>
    </citation>
    <scope>NUCLEOTIDE SEQUENCE [LARGE SCALE GENOMIC DNA]</scope>
    <source>
        <strain evidence="5 6">Q3-56</strain>
    </source>
</reference>
<organism evidence="5 6">
    <name type="scientific">Dyadobacter sandarakinus</name>
    <dbReference type="NCBI Taxonomy" id="2747268"/>
    <lineage>
        <taxon>Bacteria</taxon>
        <taxon>Pseudomonadati</taxon>
        <taxon>Bacteroidota</taxon>
        <taxon>Cytophagia</taxon>
        <taxon>Cytophagales</taxon>
        <taxon>Spirosomataceae</taxon>
        <taxon>Dyadobacter</taxon>
    </lineage>
</organism>
<dbReference type="Pfam" id="PF01522">
    <property type="entry name" value="Polysacc_deac_1"/>
    <property type="match status" value="1"/>
</dbReference>
<dbReference type="Proteomes" id="UP000612680">
    <property type="component" value="Chromosome"/>
</dbReference>
<proteinExistence type="predicted"/>
<keyword evidence="2" id="KW-0378">Hydrolase</keyword>
<protein>
    <submittedName>
        <fullName evidence="5">Polysaccharide deacetylase family protein</fullName>
    </submittedName>
</protein>
<evidence type="ECO:0000313" key="5">
    <source>
        <dbReference type="EMBL" id="QRR03470.1"/>
    </source>
</evidence>
<dbReference type="InterPro" id="IPR050248">
    <property type="entry name" value="Polysacc_deacetylase_ArnD"/>
</dbReference>
<evidence type="ECO:0000256" key="3">
    <source>
        <dbReference type="SAM" id="SignalP"/>
    </source>
</evidence>
<keyword evidence="3" id="KW-0732">Signal</keyword>
<name>A0ABX7IBV1_9BACT</name>
<dbReference type="EMBL" id="CP056775">
    <property type="protein sequence ID" value="QRR03470.1"/>
    <property type="molecule type" value="Genomic_DNA"/>
</dbReference>
<dbReference type="PANTHER" id="PTHR10587:SF133">
    <property type="entry name" value="CHITIN DEACETYLASE 1-RELATED"/>
    <property type="match status" value="1"/>
</dbReference>
<dbReference type="InterPro" id="IPR011330">
    <property type="entry name" value="Glyco_hydro/deAcase_b/a-brl"/>
</dbReference>
<keyword evidence="6" id="KW-1185">Reference proteome</keyword>
<feature type="signal peptide" evidence="3">
    <location>
        <begin position="1"/>
        <end position="18"/>
    </location>
</feature>
<gene>
    <name evidence="5" type="ORF">HWI92_22430</name>
</gene>
<sequence>MRKLVFILSVLFLSNATAQQRSVSITIDDVPNVHLYKEDGNVSVLQRRLDSLQVPVGIFINEVNLKQTGDEKGNIQLLKSWILKPYTTVGNHSYSHFNYGEVGADVFEKDVLKGAGLTGKMLAKTGKAMRYFRFPFNALGKDSAAHVHMEQFLQKHGYISTPFTVESEDWLYTQLYEHALKNGKPAEARQVAERYVNRTLKAFAYFDSLSTVLHGRPVRQIYLCHDNRLNTDYLAVIVQKLKQQQYKMISLEEALEDPLYKSVDYYAGNAGFSWIYRWVQDPSERKRLLRAEPEDAETQRAFEAMGKLR</sequence>
<dbReference type="RefSeq" id="WP_204659472.1">
    <property type="nucleotide sequence ID" value="NZ_CP056775.1"/>
</dbReference>
<evidence type="ECO:0000256" key="2">
    <source>
        <dbReference type="ARBA" id="ARBA00022801"/>
    </source>
</evidence>
<dbReference type="PANTHER" id="PTHR10587">
    <property type="entry name" value="GLYCOSYL TRANSFERASE-RELATED"/>
    <property type="match status" value="1"/>
</dbReference>